<dbReference type="Proteomes" id="UP001281410">
    <property type="component" value="Unassembled WGS sequence"/>
</dbReference>
<protein>
    <recommendedName>
        <fullName evidence="1">Reverse transcriptase zinc-binding domain-containing protein</fullName>
    </recommendedName>
</protein>
<accession>A0AAE0EII4</accession>
<evidence type="ECO:0000313" key="2">
    <source>
        <dbReference type="EMBL" id="KAK3229057.1"/>
    </source>
</evidence>
<dbReference type="Pfam" id="PF13966">
    <property type="entry name" value="zf-RVT"/>
    <property type="match status" value="1"/>
</dbReference>
<organism evidence="2 3">
    <name type="scientific">Dipteronia sinensis</name>
    <dbReference type="NCBI Taxonomy" id="43782"/>
    <lineage>
        <taxon>Eukaryota</taxon>
        <taxon>Viridiplantae</taxon>
        <taxon>Streptophyta</taxon>
        <taxon>Embryophyta</taxon>
        <taxon>Tracheophyta</taxon>
        <taxon>Spermatophyta</taxon>
        <taxon>Magnoliopsida</taxon>
        <taxon>eudicotyledons</taxon>
        <taxon>Gunneridae</taxon>
        <taxon>Pentapetalae</taxon>
        <taxon>rosids</taxon>
        <taxon>malvids</taxon>
        <taxon>Sapindales</taxon>
        <taxon>Sapindaceae</taxon>
        <taxon>Hippocastanoideae</taxon>
        <taxon>Acereae</taxon>
        <taxon>Dipteronia</taxon>
    </lineage>
</organism>
<comment type="caution">
    <text evidence="2">The sequence shown here is derived from an EMBL/GenBank/DDBJ whole genome shotgun (WGS) entry which is preliminary data.</text>
</comment>
<dbReference type="EMBL" id="JANJYJ010000001">
    <property type="protein sequence ID" value="KAK3229057.1"/>
    <property type="molecule type" value="Genomic_DNA"/>
</dbReference>
<feature type="domain" description="Reverse transcriptase zinc-binding" evidence="1">
    <location>
        <begin position="408"/>
        <end position="472"/>
    </location>
</feature>
<dbReference type="SUPFAM" id="SSF56219">
    <property type="entry name" value="DNase I-like"/>
    <property type="match status" value="1"/>
</dbReference>
<reference evidence="2" key="1">
    <citation type="journal article" date="2023" name="Plant J.">
        <title>Genome sequences and population genomics provide insights into the demographic history, inbreeding, and mutation load of two 'living fossil' tree species of Dipteronia.</title>
        <authorList>
            <person name="Feng Y."/>
            <person name="Comes H.P."/>
            <person name="Chen J."/>
            <person name="Zhu S."/>
            <person name="Lu R."/>
            <person name="Zhang X."/>
            <person name="Li P."/>
            <person name="Qiu J."/>
            <person name="Olsen K.M."/>
            <person name="Qiu Y."/>
        </authorList>
    </citation>
    <scope>NUCLEOTIDE SEQUENCE</scope>
    <source>
        <strain evidence="2">NBL</strain>
    </source>
</reference>
<evidence type="ECO:0000259" key="1">
    <source>
        <dbReference type="Pfam" id="PF13966"/>
    </source>
</evidence>
<dbReference type="AlphaFoldDB" id="A0AAE0EII4"/>
<dbReference type="PANTHER" id="PTHR33710:SF71">
    <property type="entry name" value="ENDONUCLEASE_EXONUCLEASE_PHOSPHATASE DOMAIN-CONTAINING PROTEIN"/>
    <property type="match status" value="1"/>
</dbReference>
<dbReference type="InterPro" id="IPR036691">
    <property type="entry name" value="Endo/exonu/phosph_ase_sf"/>
</dbReference>
<sequence>MRDFNEILYDKEKMGGVQKNWKEMSDFIEVINECNLEDMRYIGHCYTWSNKRAIDYLIMERLDRGFCTRDWGRLFPQYVIRHLEFRGSDHKPLVLDVTDGQRKRVKGRRFYFEECWTEDKECKSVVNVAWKGSDCRSSTESVLSKIERCGRMLSSWNIRKRTDHCQDLQNKKEALKKALRGIGKIVDGVNLRLDNNISRFLDANFTRKEVLTDYGRASGQVINFDKSAMCISHSFSVMAEILVKAVIHAAPSYAMNMFRLPKSLVNEIHRLCARFWWGGNEKKMKIHWCSWKHLCKTKCDGGLGFHNLKTSNMTFLAKQCWRLLKNPNSLAGRVLKSCYYKEDSILEATKKANGNFTLEDTNHILQIPIVSGNRGDNRHYNENDQYSVKSGYWLGYSLDNMMGPSNINPRSSWWNTFWRVKIPLKVKMFIWKASHDWIPTKINIRRRGVQTNGVCEACKSSVDDTLNTLWYCRKLKCICDEW</sequence>
<dbReference type="InterPro" id="IPR026960">
    <property type="entry name" value="RVT-Znf"/>
</dbReference>
<gene>
    <name evidence="2" type="ORF">Dsin_000938</name>
</gene>
<keyword evidence="3" id="KW-1185">Reference proteome</keyword>
<name>A0AAE0EII4_9ROSI</name>
<dbReference type="PANTHER" id="PTHR33710">
    <property type="entry name" value="BNAC02G09200D PROTEIN"/>
    <property type="match status" value="1"/>
</dbReference>
<proteinExistence type="predicted"/>
<evidence type="ECO:0000313" key="3">
    <source>
        <dbReference type="Proteomes" id="UP001281410"/>
    </source>
</evidence>